<accession>A0A7J9I206</accession>
<proteinExistence type="predicted"/>
<name>A0A7J9I206_9ROSI</name>
<feature type="non-terminal residue" evidence="2">
    <location>
        <position position="41"/>
    </location>
</feature>
<organism evidence="2 3">
    <name type="scientific">Gossypium harknessii</name>
    <dbReference type="NCBI Taxonomy" id="34285"/>
    <lineage>
        <taxon>Eukaryota</taxon>
        <taxon>Viridiplantae</taxon>
        <taxon>Streptophyta</taxon>
        <taxon>Embryophyta</taxon>
        <taxon>Tracheophyta</taxon>
        <taxon>Spermatophyta</taxon>
        <taxon>Magnoliopsida</taxon>
        <taxon>eudicotyledons</taxon>
        <taxon>Gunneridae</taxon>
        <taxon>Pentapetalae</taxon>
        <taxon>rosids</taxon>
        <taxon>malvids</taxon>
        <taxon>Malvales</taxon>
        <taxon>Malvaceae</taxon>
        <taxon>Malvoideae</taxon>
        <taxon>Gossypium</taxon>
    </lineage>
</organism>
<dbReference type="EMBL" id="JABFAD010000012">
    <property type="protein sequence ID" value="MBA0815195.1"/>
    <property type="molecule type" value="Genomic_DNA"/>
</dbReference>
<dbReference type="AlphaFoldDB" id="A0A7J9I206"/>
<reference evidence="2 3" key="1">
    <citation type="journal article" date="2019" name="Genome Biol. Evol.">
        <title>Insights into the evolution of the New World diploid cottons (Gossypium, subgenus Houzingenia) based on genome sequencing.</title>
        <authorList>
            <person name="Grover C.E."/>
            <person name="Arick M.A. 2nd"/>
            <person name="Thrash A."/>
            <person name="Conover J.L."/>
            <person name="Sanders W.S."/>
            <person name="Peterson D.G."/>
            <person name="Frelichowski J.E."/>
            <person name="Scheffler J.A."/>
            <person name="Scheffler B.E."/>
            <person name="Wendel J.F."/>
        </authorList>
    </citation>
    <scope>NUCLEOTIDE SEQUENCE [LARGE SCALE GENOMIC DNA]</scope>
    <source>
        <strain evidence="2">0</strain>
        <tissue evidence="2">Leaf</tissue>
    </source>
</reference>
<evidence type="ECO:0000313" key="2">
    <source>
        <dbReference type="EMBL" id="MBA0815195.1"/>
    </source>
</evidence>
<protein>
    <submittedName>
        <fullName evidence="2">Uncharacterized protein</fullName>
    </submittedName>
</protein>
<evidence type="ECO:0000313" key="3">
    <source>
        <dbReference type="Proteomes" id="UP000593560"/>
    </source>
</evidence>
<sequence length="41" mass="4622">MEDCASSDEDYYYSSDRDSLDGLENEDSDLQWAPSKGPTTK</sequence>
<feature type="compositionally biased region" description="Acidic residues" evidence="1">
    <location>
        <begin position="1"/>
        <end position="11"/>
    </location>
</feature>
<keyword evidence="3" id="KW-1185">Reference proteome</keyword>
<gene>
    <name evidence="2" type="ORF">Gohar_020957</name>
</gene>
<dbReference type="Proteomes" id="UP000593560">
    <property type="component" value="Unassembled WGS sequence"/>
</dbReference>
<comment type="caution">
    <text evidence="2">The sequence shown here is derived from an EMBL/GenBank/DDBJ whole genome shotgun (WGS) entry which is preliminary data.</text>
</comment>
<feature type="region of interest" description="Disordered" evidence="1">
    <location>
        <begin position="1"/>
        <end position="41"/>
    </location>
</feature>
<evidence type="ECO:0000256" key="1">
    <source>
        <dbReference type="SAM" id="MobiDB-lite"/>
    </source>
</evidence>